<dbReference type="CDD" id="cd16334">
    <property type="entry name" value="LppX-like"/>
    <property type="match status" value="1"/>
</dbReference>
<comment type="subcellular location">
    <subcellularLocation>
        <location evidence="1">Cell envelope</location>
    </subcellularLocation>
</comment>
<dbReference type="InterPro" id="IPR009830">
    <property type="entry name" value="LppX/LprAFG"/>
</dbReference>
<proteinExistence type="inferred from homology"/>
<keyword evidence="3" id="KW-0472">Membrane</keyword>
<evidence type="ECO:0000256" key="1">
    <source>
        <dbReference type="ARBA" id="ARBA00004196"/>
    </source>
</evidence>
<dbReference type="AlphaFoldDB" id="A0A660CGM2"/>
<feature type="compositionally biased region" description="Polar residues" evidence="4">
    <location>
        <begin position="266"/>
        <end position="283"/>
    </location>
</feature>
<dbReference type="InterPro" id="IPR029046">
    <property type="entry name" value="LolA/LolB/LppX"/>
</dbReference>
<evidence type="ECO:0000256" key="4">
    <source>
        <dbReference type="SAM" id="MobiDB-lite"/>
    </source>
</evidence>
<keyword evidence="6" id="KW-1185">Reference proteome</keyword>
<sequence>MRSAQQYLLGMFRRIAIVTASVLALTAGCTSQPEEPEHEPSGSALVRDASSSLKDLTSVQFDLRTQGALEGFPIRSLQGAATRDGRAFGDVDMQLPTERVQYEFAMGQDRATPPAGARDTEPGTDPNSGTEGTGTGDTGTQDTEDAKDTEVTLTDSEDETTTASLPERFTPGSLLGRDGGLRALLGDATDLSTESREDIDDVPAYRVSARIPQDKMSELLPGVPGDVAAKFWVSDDADRTLLRVWLQVPPRTPNEGAVLIELGLTEHNQPVTTSSAAPTPSDG</sequence>
<name>A0A660CGM2_9PSEU</name>
<protein>
    <submittedName>
        <fullName evidence="5">Lipoprotein LprG</fullName>
    </submittedName>
</protein>
<dbReference type="GO" id="GO:0030313">
    <property type="term" value="C:cell envelope"/>
    <property type="evidence" value="ECO:0007669"/>
    <property type="project" value="UniProtKB-SubCell"/>
</dbReference>
<dbReference type="SUPFAM" id="SSF89392">
    <property type="entry name" value="Prokaryotic lipoproteins and lipoprotein localization factors"/>
    <property type="match status" value="1"/>
</dbReference>
<dbReference type="PROSITE" id="PS51257">
    <property type="entry name" value="PROKAR_LIPOPROTEIN"/>
    <property type="match status" value="1"/>
</dbReference>
<evidence type="ECO:0000256" key="2">
    <source>
        <dbReference type="ARBA" id="ARBA00009194"/>
    </source>
</evidence>
<evidence type="ECO:0000313" key="6">
    <source>
        <dbReference type="Proteomes" id="UP000317303"/>
    </source>
</evidence>
<evidence type="ECO:0000313" key="5">
    <source>
        <dbReference type="EMBL" id="TWH22572.1"/>
    </source>
</evidence>
<feature type="region of interest" description="Disordered" evidence="4">
    <location>
        <begin position="106"/>
        <end position="178"/>
    </location>
</feature>
<accession>A0A660CGM2</accession>
<comment type="caution">
    <text evidence="5">The sequence shown here is derived from an EMBL/GenBank/DDBJ whole genome shotgun (WGS) entry which is preliminary data.</text>
</comment>
<feature type="region of interest" description="Disordered" evidence="4">
    <location>
        <begin position="264"/>
        <end position="283"/>
    </location>
</feature>
<keyword evidence="5" id="KW-0449">Lipoprotein</keyword>
<dbReference type="Proteomes" id="UP000317303">
    <property type="component" value="Unassembled WGS sequence"/>
</dbReference>
<reference evidence="5 6" key="1">
    <citation type="submission" date="2019-07" db="EMBL/GenBank/DDBJ databases">
        <title>R&amp;d 2014.</title>
        <authorList>
            <person name="Klenk H.-P."/>
        </authorList>
    </citation>
    <scope>NUCLEOTIDE SEQUENCE [LARGE SCALE GENOMIC DNA]</scope>
    <source>
        <strain evidence="5 6">DSM 43194</strain>
    </source>
</reference>
<dbReference type="Pfam" id="PF07161">
    <property type="entry name" value="LppX_LprAFG"/>
    <property type="match status" value="2"/>
</dbReference>
<evidence type="ECO:0000256" key="3">
    <source>
        <dbReference type="ARBA" id="ARBA00022475"/>
    </source>
</evidence>
<dbReference type="Gene3D" id="2.50.20.20">
    <property type="match status" value="1"/>
</dbReference>
<gene>
    <name evidence="5" type="ORF">JD82_04454</name>
</gene>
<comment type="similarity">
    <text evidence="2">Belongs to the LppX/LprAFG lipoprotein family.</text>
</comment>
<keyword evidence="3" id="KW-1003">Cell membrane</keyword>
<dbReference type="EMBL" id="VLJV01000001">
    <property type="protein sequence ID" value="TWH22572.1"/>
    <property type="molecule type" value="Genomic_DNA"/>
</dbReference>
<organism evidence="5 6">
    <name type="scientific">Prauserella rugosa</name>
    <dbReference type="NCBI Taxonomy" id="43354"/>
    <lineage>
        <taxon>Bacteria</taxon>
        <taxon>Bacillati</taxon>
        <taxon>Actinomycetota</taxon>
        <taxon>Actinomycetes</taxon>
        <taxon>Pseudonocardiales</taxon>
        <taxon>Pseudonocardiaceae</taxon>
        <taxon>Prauserella</taxon>
    </lineage>
</organism>